<proteinExistence type="predicted"/>
<protein>
    <submittedName>
        <fullName evidence="1">Uncharacterized protein</fullName>
    </submittedName>
</protein>
<reference evidence="1" key="2">
    <citation type="journal article" date="2015" name="Data Brief">
        <title>Shoot transcriptome of the giant reed, Arundo donax.</title>
        <authorList>
            <person name="Barrero R.A."/>
            <person name="Guerrero F.D."/>
            <person name="Moolhuijzen P."/>
            <person name="Goolsby J.A."/>
            <person name="Tidwell J."/>
            <person name="Bellgard S.E."/>
            <person name="Bellgard M.I."/>
        </authorList>
    </citation>
    <scope>NUCLEOTIDE SEQUENCE</scope>
    <source>
        <tissue evidence="1">Shoot tissue taken approximately 20 cm above the soil surface</tissue>
    </source>
</reference>
<reference evidence="1" key="1">
    <citation type="submission" date="2014-09" db="EMBL/GenBank/DDBJ databases">
        <authorList>
            <person name="Magalhaes I.L.F."/>
            <person name="Oliveira U."/>
            <person name="Santos F.R."/>
            <person name="Vidigal T.H.D.A."/>
            <person name="Brescovit A.D."/>
            <person name="Santos A.J."/>
        </authorList>
    </citation>
    <scope>NUCLEOTIDE SEQUENCE</scope>
    <source>
        <tissue evidence="1">Shoot tissue taken approximately 20 cm above the soil surface</tissue>
    </source>
</reference>
<name>A0A0A8ZNA8_ARUDO</name>
<accession>A0A0A8ZNA8</accession>
<organism evidence="1">
    <name type="scientific">Arundo donax</name>
    <name type="common">Giant reed</name>
    <name type="synonym">Donax arundinaceus</name>
    <dbReference type="NCBI Taxonomy" id="35708"/>
    <lineage>
        <taxon>Eukaryota</taxon>
        <taxon>Viridiplantae</taxon>
        <taxon>Streptophyta</taxon>
        <taxon>Embryophyta</taxon>
        <taxon>Tracheophyta</taxon>
        <taxon>Spermatophyta</taxon>
        <taxon>Magnoliopsida</taxon>
        <taxon>Liliopsida</taxon>
        <taxon>Poales</taxon>
        <taxon>Poaceae</taxon>
        <taxon>PACMAD clade</taxon>
        <taxon>Arundinoideae</taxon>
        <taxon>Arundineae</taxon>
        <taxon>Arundo</taxon>
    </lineage>
</organism>
<sequence>MIRKQNHILFSEK</sequence>
<dbReference type="EMBL" id="GBRH01257604">
    <property type="protein sequence ID" value="JAD40291.1"/>
    <property type="molecule type" value="Transcribed_RNA"/>
</dbReference>
<evidence type="ECO:0000313" key="1">
    <source>
        <dbReference type="EMBL" id="JAD40291.1"/>
    </source>
</evidence>